<comment type="caution">
    <text evidence="2">The sequence shown here is derived from an EMBL/GenBank/DDBJ whole genome shotgun (WGS) entry which is preliminary data.</text>
</comment>
<dbReference type="AlphaFoldDB" id="A0A9N8EGW0"/>
<dbReference type="EMBL" id="CAICTM010001180">
    <property type="protein sequence ID" value="CAB9521302.1"/>
    <property type="molecule type" value="Genomic_DNA"/>
</dbReference>
<keyword evidence="3" id="KW-1185">Reference proteome</keyword>
<evidence type="ECO:0000313" key="2">
    <source>
        <dbReference type="EMBL" id="CAB9521302.1"/>
    </source>
</evidence>
<evidence type="ECO:0000313" key="3">
    <source>
        <dbReference type="Proteomes" id="UP001153069"/>
    </source>
</evidence>
<proteinExistence type="predicted"/>
<organism evidence="2 3">
    <name type="scientific">Seminavis robusta</name>
    <dbReference type="NCBI Taxonomy" id="568900"/>
    <lineage>
        <taxon>Eukaryota</taxon>
        <taxon>Sar</taxon>
        <taxon>Stramenopiles</taxon>
        <taxon>Ochrophyta</taxon>
        <taxon>Bacillariophyta</taxon>
        <taxon>Bacillariophyceae</taxon>
        <taxon>Bacillariophycidae</taxon>
        <taxon>Naviculales</taxon>
        <taxon>Naviculaceae</taxon>
        <taxon>Seminavis</taxon>
    </lineage>
</organism>
<reference evidence="2" key="1">
    <citation type="submission" date="2020-06" db="EMBL/GenBank/DDBJ databases">
        <authorList>
            <consortium name="Plant Systems Biology data submission"/>
        </authorList>
    </citation>
    <scope>NUCLEOTIDE SEQUENCE</scope>
    <source>
        <strain evidence="2">D6</strain>
    </source>
</reference>
<name>A0A9N8EGW0_9STRA</name>
<gene>
    <name evidence="2" type="ORF">SEMRO_1182_G250010.1</name>
</gene>
<accession>A0A9N8EGW0</accession>
<dbReference type="Proteomes" id="UP001153069">
    <property type="component" value="Unassembled WGS sequence"/>
</dbReference>
<protein>
    <submittedName>
        <fullName evidence="2">Uncharacterized protein</fullName>
    </submittedName>
</protein>
<feature type="region of interest" description="Disordered" evidence="1">
    <location>
        <begin position="84"/>
        <end position="119"/>
    </location>
</feature>
<evidence type="ECO:0000256" key="1">
    <source>
        <dbReference type="SAM" id="MobiDB-lite"/>
    </source>
</evidence>
<sequence>MGPKAFYTELFATLGLDVDEATGKYLQQVDDWRAKRIASRKTASYRRKRNKRMYDKILSYHAELKKDREKNQFYETCSALNDDVPGDVAGNNEDKPQSRAKKRQKKDSTETTLPIGPRPAGCKEDNYCKTCMQWGHKRKSSRLCLMNKSVTNEFPSSEDIAAMTEEEQQRTQLNVLDCIALTTEDSDDSSRNESTPARIEAIIQDDSMDNDETA</sequence>
<feature type="region of interest" description="Disordered" evidence="1">
    <location>
        <begin position="182"/>
        <end position="214"/>
    </location>
</feature>